<gene>
    <name evidence="2" type="ORF">NC653_034004</name>
</gene>
<dbReference type="Pfam" id="PF02769">
    <property type="entry name" value="AIRS_C"/>
    <property type="match status" value="1"/>
</dbReference>
<protein>
    <recommendedName>
        <fullName evidence="1">PurM-like C-terminal domain-containing protein</fullName>
    </recommendedName>
</protein>
<evidence type="ECO:0000259" key="1">
    <source>
        <dbReference type="Pfam" id="PF02769"/>
    </source>
</evidence>
<organism evidence="2 3">
    <name type="scientific">Populus alba x Populus x berolinensis</name>
    <dbReference type="NCBI Taxonomy" id="444605"/>
    <lineage>
        <taxon>Eukaryota</taxon>
        <taxon>Viridiplantae</taxon>
        <taxon>Streptophyta</taxon>
        <taxon>Embryophyta</taxon>
        <taxon>Tracheophyta</taxon>
        <taxon>Spermatophyta</taxon>
        <taxon>Magnoliopsida</taxon>
        <taxon>eudicotyledons</taxon>
        <taxon>Gunneridae</taxon>
        <taxon>Pentapetalae</taxon>
        <taxon>rosids</taxon>
        <taxon>fabids</taxon>
        <taxon>Malpighiales</taxon>
        <taxon>Salicaceae</taxon>
        <taxon>Saliceae</taxon>
        <taxon>Populus</taxon>
    </lineage>
</organism>
<dbReference type="EMBL" id="JAQIZT010000014">
    <property type="protein sequence ID" value="KAJ6973850.1"/>
    <property type="molecule type" value="Genomic_DNA"/>
</dbReference>
<evidence type="ECO:0000313" key="2">
    <source>
        <dbReference type="EMBL" id="KAJ6973850.1"/>
    </source>
</evidence>
<name>A0AAD6Q121_9ROSI</name>
<sequence>MIILLGCGGPDISDGGLFVCTMEMTIAGNCGIILDLTSKCESHFETLFAKDFELKVNGVTCLKRNPLFLEIFRRKPIFICRSFKY</sequence>
<dbReference type="Gene3D" id="3.90.650.10">
    <property type="entry name" value="PurM-like C-terminal domain"/>
    <property type="match status" value="1"/>
</dbReference>
<feature type="domain" description="PurM-like C-terminal" evidence="1">
    <location>
        <begin position="10"/>
        <end position="49"/>
    </location>
</feature>
<reference evidence="2" key="1">
    <citation type="journal article" date="2023" name="Mol. Ecol. Resour.">
        <title>Chromosome-level genome assembly of a triploid poplar Populus alba 'Berolinensis'.</title>
        <authorList>
            <person name="Chen S."/>
            <person name="Yu Y."/>
            <person name="Wang X."/>
            <person name="Wang S."/>
            <person name="Zhang T."/>
            <person name="Zhou Y."/>
            <person name="He R."/>
            <person name="Meng N."/>
            <person name="Wang Y."/>
            <person name="Liu W."/>
            <person name="Liu Z."/>
            <person name="Liu J."/>
            <person name="Guo Q."/>
            <person name="Huang H."/>
            <person name="Sederoff R.R."/>
            <person name="Wang G."/>
            <person name="Qu G."/>
            <person name="Chen S."/>
        </authorList>
    </citation>
    <scope>NUCLEOTIDE SEQUENCE</scope>
    <source>
        <strain evidence="2">SC-2020</strain>
    </source>
</reference>
<evidence type="ECO:0000313" key="3">
    <source>
        <dbReference type="Proteomes" id="UP001164929"/>
    </source>
</evidence>
<accession>A0AAD6Q121</accession>
<dbReference type="InterPro" id="IPR010918">
    <property type="entry name" value="PurM-like_C_dom"/>
</dbReference>
<dbReference type="InterPro" id="IPR036676">
    <property type="entry name" value="PurM-like_C_sf"/>
</dbReference>
<comment type="caution">
    <text evidence="2">The sequence shown here is derived from an EMBL/GenBank/DDBJ whole genome shotgun (WGS) entry which is preliminary data.</text>
</comment>
<dbReference type="Proteomes" id="UP001164929">
    <property type="component" value="Chromosome 14"/>
</dbReference>
<proteinExistence type="predicted"/>
<keyword evidence="3" id="KW-1185">Reference proteome</keyword>
<dbReference type="AlphaFoldDB" id="A0AAD6Q121"/>
<dbReference type="SUPFAM" id="SSF56042">
    <property type="entry name" value="PurM C-terminal domain-like"/>
    <property type="match status" value="1"/>
</dbReference>